<reference evidence="6" key="1">
    <citation type="submission" date="2021-12" db="EMBL/GenBank/DDBJ databases">
        <authorList>
            <person name="Martin H S."/>
        </authorList>
    </citation>
    <scope>NUCLEOTIDE SEQUENCE</scope>
</reference>
<dbReference type="Gene3D" id="3.40.630.10">
    <property type="entry name" value="Zn peptidases"/>
    <property type="match status" value="2"/>
</dbReference>
<dbReference type="InterPro" id="IPR000819">
    <property type="entry name" value="Peptidase_M17_C"/>
</dbReference>
<evidence type="ECO:0000256" key="1">
    <source>
        <dbReference type="ARBA" id="ARBA00009528"/>
    </source>
</evidence>
<gene>
    <name evidence="6" type="ORF">BINO364_LOCUS6072</name>
</gene>
<organism evidence="6 7">
    <name type="scientific">Brenthis ino</name>
    <name type="common">lesser marbled fritillary</name>
    <dbReference type="NCBI Taxonomy" id="405034"/>
    <lineage>
        <taxon>Eukaryota</taxon>
        <taxon>Metazoa</taxon>
        <taxon>Ecdysozoa</taxon>
        <taxon>Arthropoda</taxon>
        <taxon>Hexapoda</taxon>
        <taxon>Insecta</taxon>
        <taxon>Pterygota</taxon>
        <taxon>Neoptera</taxon>
        <taxon>Endopterygota</taxon>
        <taxon>Lepidoptera</taxon>
        <taxon>Glossata</taxon>
        <taxon>Ditrysia</taxon>
        <taxon>Papilionoidea</taxon>
        <taxon>Nymphalidae</taxon>
        <taxon>Heliconiinae</taxon>
        <taxon>Argynnini</taxon>
        <taxon>Brenthis</taxon>
    </lineage>
</organism>
<keyword evidence="4" id="KW-0378">Hydrolase</keyword>
<comment type="similarity">
    <text evidence="1">Belongs to the peptidase M17 family.</text>
</comment>
<keyword evidence="7" id="KW-1185">Reference proteome</keyword>
<evidence type="ECO:0000259" key="5">
    <source>
        <dbReference type="Pfam" id="PF00883"/>
    </source>
</evidence>
<dbReference type="PANTHER" id="PTHR11963:SF23">
    <property type="entry name" value="CYTOSOL AMINOPEPTIDASE"/>
    <property type="match status" value="1"/>
</dbReference>
<proteinExistence type="inferred from homology"/>
<name>A0A8J9VI00_9NEOP</name>
<evidence type="ECO:0000256" key="4">
    <source>
        <dbReference type="ARBA" id="ARBA00022801"/>
    </source>
</evidence>
<evidence type="ECO:0000256" key="3">
    <source>
        <dbReference type="ARBA" id="ARBA00022670"/>
    </source>
</evidence>
<dbReference type="OrthoDB" id="412814at2759"/>
<feature type="domain" description="Cytosol aminopeptidase" evidence="5">
    <location>
        <begin position="203"/>
        <end position="268"/>
    </location>
</feature>
<dbReference type="EMBL" id="OV170234">
    <property type="protein sequence ID" value="CAH0719770.1"/>
    <property type="molecule type" value="Genomic_DNA"/>
</dbReference>
<evidence type="ECO:0000256" key="2">
    <source>
        <dbReference type="ARBA" id="ARBA00022438"/>
    </source>
</evidence>
<dbReference type="GO" id="GO:0070006">
    <property type="term" value="F:metalloaminopeptidase activity"/>
    <property type="evidence" value="ECO:0007669"/>
    <property type="project" value="InterPro"/>
</dbReference>
<dbReference type="GO" id="GO:0006508">
    <property type="term" value="P:proteolysis"/>
    <property type="evidence" value="ECO:0007669"/>
    <property type="project" value="UniProtKB-KW"/>
</dbReference>
<keyword evidence="3" id="KW-0645">Protease</keyword>
<dbReference type="SUPFAM" id="SSF53187">
    <property type="entry name" value="Zn-dependent exopeptidases"/>
    <property type="match status" value="2"/>
</dbReference>
<evidence type="ECO:0000313" key="7">
    <source>
        <dbReference type="Proteomes" id="UP000838878"/>
    </source>
</evidence>
<dbReference type="PRINTS" id="PR00481">
    <property type="entry name" value="LAMNOPPTDASE"/>
</dbReference>
<dbReference type="PANTHER" id="PTHR11963">
    <property type="entry name" value="LEUCINE AMINOPEPTIDASE-RELATED"/>
    <property type="match status" value="1"/>
</dbReference>
<dbReference type="Proteomes" id="UP000838878">
    <property type="component" value="Chromosome 14"/>
</dbReference>
<dbReference type="Pfam" id="PF00883">
    <property type="entry name" value="Peptidase_M17"/>
    <property type="match status" value="2"/>
</dbReference>
<protein>
    <recommendedName>
        <fullName evidence="5">Cytosol aminopeptidase domain-containing protein</fullName>
    </recommendedName>
</protein>
<accession>A0A8J9VI00</accession>
<dbReference type="GO" id="GO:0030145">
    <property type="term" value="F:manganese ion binding"/>
    <property type="evidence" value="ECO:0007669"/>
    <property type="project" value="InterPro"/>
</dbReference>
<dbReference type="GO" id="GO:0005737">
    <property type="term" value="C:cytoplasm"/>
    <property type="evidence" value="ECO:0007669"/>
    <property type="project" value="InterPro"/>
</dbReference>
<keyword evidence="2" id="KW-0031">Aminopeptidase</keyword>
<sequence length="289" mass="30287">MNLRHCAGSGGLCLKPAARLREARGDVAGAAAALAALRVLAELKVPLPVVCVVPLCENMAGAACMKVGDVLPTLSGLHVVVEDTTAATRPALADALVFAQALHRPALVLGLSALADECARATGAAAFACFSNSAAAWRGLRAAGARAGDRPWRLPLWRCYDRGLEGKPISLRLADCAGDIIVQRRHYVHSLFLSLSYSGGTTRDTTDDPAVDLRNKGSGVASPCHGAAFLKKFICGPWVHMDPSGVARAPPGGYLRERRASGRPTRTLAAFLADMARRRDANTDSDATG</sequence>
<feature type="non-terminal residue" evidence="6">
    <location>
        <position position="289"/>
    </location>
</feature>
<evidence type="ECO:0000313" key="6">
    <source>
        <dbReference type="EMBL" id="CAH0719770.1"/>
    </source>
</evidence>
<dbReference type="InterPro" id="IPR011356">
    <property type="entry name" value="Leucine_aapep/pepB"/>
</dbReference>
<feature type="domain" description="Cytosol aminopeptidase" evidence="5">
    <location>
        <begin position="9"/>
        <end position="166"/>
    </location>
</feature>
<dbReference type="AlphaFoldDB" id="A0A8J9VI00"/>